<dbReference type="PANTHER" id="PTHR30558:SF3">
    <property type="entry name" value="BIOPOLYMER TRANSPORT PROTEIN EXBD-RELATED"/>
    <property type="match status" value="1"/>
</dbReference>
<evidence type="ECO:0000256" key="3">
    <source>
        <dbReference type="ARBA" id="ARBA00022475"/>
    </source>
</evidence>
<dbReference type="PANTHER" id="PTHR30558">
    <property type="entry name" value="EXBD MEMBRANE COMPONENT OF PMF-DRIVEN MACROMOLECULE IMPORT SYSTEM"/>
    <property type="match status" value="1"/>
</dbReference>
<keyword evidence="6" id="KW-0472">Membrane</keyword>
<keyword evidence="4 7" id="KW-0812">Transmembrane</keyword>
<dbReference type="OrthoDB" id="9789920at2"/>
<organism evidence="8 9">
    <name type="scientific">Thalassoglobus polymorphus</name>
    <dbReference type="NCBI Taxonomy" id="2527994"/>
    <lineage>
        <taxon>Bacteria</taxon>
        <taxon>Pseudomonadati</taxon>
        <taxon>Planctomycetota</taxon>
        <taxon>Planctomycetia</taxon>
        <taxon>Planctomycetales</taxon>
        <taxon>Planctomycetaceae</taxon>
        <taxon>Thalassoglobus</taxon>
    </lineage>
</organism>
<evidence type="ECO:0000256" key="6">
    <source>
        <dbReference type="ARBA" id="ARBA00023136"/>
    </source>
</evidence>
<dbReference type="Proteomes" id="UP000315724">
    <property type="component" value="Chromosome"/>
</dbReference>
<dbReference type="AlphaFoldDB" id="A0A517QU44"/>
<keyword evidence="7" id="KW-0813">Transport</keyword>
<accession>A0A517QU44</accession>
<comment type="subcellular location">
    <subcellularLocation>
        <location evidence="1">Cell membrane</location>
        <topology evidence="1">Single-pass membrane protein</topology>
    </subcellularLocation>
    <subcellularLocation>
        <location evidence="7">Cell membrane</location>
        <topology evidence="7">Single-pass type II membrane protein</topology>
    </subcellularLocation>
</comment>
<gene>
    <name evidence="8" type="ORF">Mal48_43830</name>
</gene>
<sequence>MKIRRKETDTKVDMQMSAMIDIVFQLLIFFLLTLKIVPPEGDFNINMPLGAVSQQADDTPPPLDLKVRLEANEDGTLSQLWFGGRSLGNDFPFCFERLNAEIGQIAGGQQGFSDDLEVELNPDYNLHYRYIVKAISACRGRMQGDQQITYIEKIKFAPINQPQ</sequence>
<evidence type="ECO:0000256" key="7">
    <source>
        <dbReference type="RuleBase" id="RU003879"/>
    </source>
</evidence>
<dbReference type="InterPro" id="IPR003400">
    <property type="entry name" value="ExbD"/>
</dbReference>
<dbReference type="GO" id="GO:0015031">
    <property type="term" value="P:protein transport"/>
    <property type="evidence" value="ECO:0007669"/>
    <property type="project" value="UniProtKB-KW"/>
</dbReference>
<keyword evidence="9" id="KW-1185">Reference proteome</keyword>
<keyword evidence="3" id="KW-1003">Cell membrane</keyword>
<keyword evidence="7" id="KW-0653">Protein transport</keyword>
<evidence type="ECO:0000256" key="1">
    <source>
        <dbReference type="ARBA" id="ARBA00004162"/>
    </source>
</evidence>
<evidence type="ECO:0000256" key="5">
    <source>
        <dbReference type="ARBA" id="ARBA00022989"/>
    </source>
</evidence>
<dbReference type="Pfam" id="PF02472">
    <property type="entry name" value="ExbD"/>
    <property type="match status" value="1"/>
</dbReference>
<evidence type="ECO:0000256" key="2">
    <source>
        <dbReference type="ARBA" id="ARBA00005811"/>
    </source>
</evidence>
<comment type="similarity">
    <text evidence="2 7">Belongs to the ExbD/TolR family.</text>
</comment>
<dbReference type="KEGG" id="tpol:Mal48_43830"/>
<protein>
    <submittedName>
        <fullName evidence="8">Biopolymer transport protein ExbD/TolR</fullName>
    </submittedName>
</protein>
<dbReference type="RefSeq" id="WP_145204140.1">
    <property type="nucleotide sequence ID" value="NZ_CP036267.1"/>
</dbReference>
<reference evidence="8 9" key="1">
    <citation type="submission" date="2019-02" db="EMBL/GenBank/DDBJ databases">
        <title>Deep-cultivation of Planctomycetes and their phenomic and genomic characterization uncovers novel biology.</title>
        <authorList>
            <person name="Wiegand S."/>
            <person name="Jogler M."/>
            <person name="Boedeker C."/>
            <person name="Pinto D."/>
            <person name="Vollmers J."/>
            <person name="Rivas-Marin E."/>
            <person name="Kohn T."/>
            <person name="Peeters S.H."/>
            <person name="Heuer A."/>
            <person name="Rast P."/>
            <person name="Oberbeckmann S."/>
            <person name="Bunk B."/>
            <person name="Jeske O."/>
            <person name="Meyerdierks A."/>
            <person name="Storesund J.E."/>
            <person name="Kallscheuer N."/>
            <person name="Luecker S."/>
            <person name="Lage O.M."/>
            <person name="Pohl T."/>
            <person name="Merkel B.J."/>
            <person name="Hornburger P."/>
            <person name="Mueller R.-W."/>
            <person name="Bruemmer F."/>
            <person name="Labrenz M."/>
            <person name="Spormann A.M."/>
            <person name="Op den Camp H."/>
            <person name="Overmann J."/>
            <person name="Amann R."/>
            <person name="Jetten M.S.M."/>
            <person name="Mascher T."/>
            <person name="Medema M.H."/>
            <person name="Devos D.P."/>
            <person name="Kaster A.-K."/>
            <person name="Ovreas L."/>
            <person name="Rohde M."/>
            <person name="Galperin M.Y."/>
            <person name="Jogler C."/>
        </authorList>
    </citation>
    <scope>NUCLEOTIDE SEQUENCE [LARGE SCALE GENOMIC DNA]</scope>
    <source>
        <strain evidence="8 9">Mal48</strain>
    </source>
</reference>
<keyword evidence="5" id="KW-1133">Transmembrane helix</keyword>
<evidence type="ECO:0000313" key="9">
    <source>
        <dbReference type="Proteomes" id="UP000315724"/>
    </source>
</evidence>
<dbReference type="GO" id="GO:0005886">
    <property type="term" value="C:plasma membrane"/>
    <property type="evidence" value="ECO:0007669"/>
    <property type="project" value="UniProtKB-SubCell"/>
</dbReference>
<dbReference type="EMBL" id="CP036267">
    <property type="protein sequence ID" value="QDT35108.1"/>
    <property type="molecule type" value="Genomic_DNA"/>
</dbReference>
<proteinExistence type="inferred from homology"/>
<evidence type="ECO:0000256" key="4">
    <source>
        <dbReference type="ARBA" id="ARBA00022692"/>
    </source>
</evidence>
<evidence type="ECO:0000313" key="8">
    <source>
        <dbReference type="EMBL" id="QDT35108.1"/>
    </source>
</evidence>
<name>A0A517QU44_9PLAN</name>
<dbReference type="GO" id="GO:0022857">
    <property type="term" value="F:transmembrane transporter activity"/>
    <property type="evidence" value="ECO:0007669"/>
    <property type="project" value="InterPro"/>
</dbReference>